<dbReference type="EC" id="2.1.1.197" evidence="3 8"/>
<dbReference type="HAMAP" id="MF_00835">
    <property type="entry name" value="BioC"/>
    <property type="match status" value="1"/>
</dbReference>
<dbReference type="UniPathway" id="UPA00078"/>
<evidence type="ECO:0000256" key="8">
    <source>
        <dbReference type="HAMAP-Rule" id="MF_00835"/>
    </source>
</evidence>
<dbReference type="EMBL" id="PDSH01000015">
    <property type="protein sequence ID" value="PIE24904.1"/>
    <property type="molecule type" value="Genomic_DNA"/>
</dbReference>
<dbReference type="InterPro" id="IPR013216">
    <property type="entry name" value="Methyltransf_11"/>
</dbReference>
<evidence type="ECO:0000256" key="5">
    <source>
        <dbReference type="ARBA" id="ARBA00022679"/>
    </source>
</evidence>
<comment type="similarity">
    <text evidence="8">Belongs to the methyltransferase superfamily.</text>
</comment>
<comment type="pathway">
    <text evidence="2 8">Cofactor biosynthesis; biotin biosynthesis.</text>
</comment>
<evidence type="ECO:0000256" key="1">
    <source>
        <dbReference type="ARBA" id="ARBA00000852"/>
    </source>
</evidence>
<sequence>MERRIDKQRVAESFSRAAESYDSVAELQREIGTELAEQLPQIPVRRMLDLGCGTGFFTPLLRQRYPQAELINLDLAQGMLSYARENRFDQNAVWLCADAEALPLADNSIDLIFSTLAIQWCENVSILFAEIARVLRPGGQFFVATLGPDTLLELKNAWQAVDNFTHVNRFLPATQFIEACPDTLSVNDFKESFKVLQYSQLKELTDELKGIGAHNMNAGQQTGLTGRERIRRFKRAYEAQRNAQGYLPATYQVFFGAFEKGKQN</sequence>
<dbReference type="PANTHER" id="PTHR13090:SF1">
    <property type="entry name" value="ARGININE-HYDROXYLASE NDUFAF5, MITOCHONDRIAL"/>
    <property type="match status" value="1"/>
</dbReference>
<proteinExistence type="inferred from homology"/>
<evidence type="ECO:0000256" key="3">
    <source>
        <dbReference type="ARBA" id="ARBA00012327"/>
    </source>
</evidence>
<feature type="domain" description="Methyltransferase type 11" evidence="9">
    <location>
        <begin position="48"/>
        <end position="143"/>
    </location>
</feature>
<evidence type="ECO:0000259" key="9">
    <source>
        <dbReference type="Pfam" id="PF08241"/>
    </source>
</evidence>
<dbReference type="InterPro" id="IPR029063">
    <property type="entry name" value="SAM-dependent_MTases_sf"/>
</dbReference>
<dbReference type="InterPro" id="IPR011814">
    <property type="entry name" value="BioC"/>
</dbReference>
<dbReference type="PANTHER" id="PTHR13090">
    <property type="entry name" value="ARGININE-HYDROXYLASE NDUFAF5, MITOCHONDRIAL"/>
    <property type="match status" value="1"/>
</dbReference>
<dbReference type="Pfam" id="PF08241">
    <property type="entry name" value="Methyltransf_11"/>
    <property type="match status" value="1"/>
</dbReference>
<dbReference type="NCBIfam" id="TIGR02072">
    <property type="entry name" value="BioC"/>
    <property type="match status" value="1"/>
</dbReference>
<evidence type="ECO:0000313" key="10">
    <source>
        <dbReference type="EMBL" id="PIE24904.1"/>
    </source>
</evidence>
<dbReference type="GO" id="GO:0102130">
    <property type="term" value="F:malonyl-CoA methyltransferase activity"/>
    <property type="evidence" value="ECO:0007669"/>
    <property type="project" value="UniProtKB-EC"/>
</dbReference>
<dbReference type="GO" id="GO:0008757">
    <property type="term" value="F:S-adenosylmethionine-dependent methyltransferase activity"/>
    <property type="evidence" value="ECO:0007669"/>
    <property type="project" value="InterPro"/>
</dbReference>
<dbReference type="GO" id="GO:0009102">
    <property type="term" value="P:biotin biosynthetic process"/>
    <property type="evidence" value="ECO:0007669"/>
    <property type="project" value="UniProtKB-UniRule"/>
</dbReference>
<keyword evidence="6 8" id="KW-0949">S-adenosyl-L-methionine</keyword>
<keyword evidence="5 8" id="KW-0808">Transferase</keyword>
<evidence type="ECO:0000256" key="4">
    <source>
        <dbReference type="ARBA" id="ARBA00022603"/>
    </source>
</evidence>
<dbReference type="Proteomes" id="UP000243469">
    <property type="component" value="Unassembled WGS sequence"/>
</dbReference>
<comment type="caution">
    <text evidence="10">The sequence shown here is derived from an EMBL/GenBank/DDBJ whole genome shotgun (WGS) entry which is preliminary data.</text>
</comment>
<dbReference type="AlphaFoldDB" id="A0A2G6JNB3"/>
<keyword evidence="7 8" id="KW-0093">Biotin biosynthesis</keyword>
<dbReference type="STRING" id="207954.MED92_16355"/>
<dbReference type="GO" id="GO:0010340">
    <property type="term" value="F:carboxyl-O-methyltransferase activity"/>
    <property type="evidence" value="ECO:0007669"/>
    <property type="project" value="UniProtKB-UniRule"/>
</dbReference>
<dbReference type="CDD" id="cd02440">
    <property type="entry name" value="AdoMet_MTases"/>
    <property type="match status" value="1"/>
</dbReference>
<gene>
    <name evidence="8 10" type="primary">bioC</name>
    <name evidence="10" type="ORF">CSA60_02830</name>
</gene>
<evidence type="ECO:0000256" key="7">
    <source>
        <dbReference type="ARBA" id="ARBA00022756"/>
    </source>
</evidence>
<evidence type="ECO:0000256" key="2">
    <source>
        <dbReference type="ARBA" id="ARBA00004746"/>
    </source>
</evidence>
<comment type="catalytic activity">
    <reaction evidence="1 8">
        <text>malonyl-[ACP] + S-adenosyl-L-methionine = malonyl-[ACP] methyl ester + S-adenosyl-L-homocysteine</text>
        <dbReference type="Rhea" id="RHEA:17105"/>
        <dbReference type="Rhea" id="RHEA-COMP:9623"/>
        <dbReference type="Rhea" id="RHEA-COMP:9954"/>
        <dbReference type="ChEBI" id="CHEBI:57856"/>
        <dbReference type="ChEBI" id="CHEBI:59789"/>
        <dbReference type="ChEBI" id="CHEBI:78449"/>
        <dbReference type="ChEBI" id="CHEBI:78845"/>
        <dbReference type="EC" id="2.1.1.197"/>
    </reaction>
</comment>
<reference evidence="10 11" key="1">
    <citation type="submission" date="2017-10" db="EMBL/GenBank/DDBJ databases">
        <title>Novel microbial diversity and functional potential in the marine mammal oral microbiome.</title>
        <authorList>
            <person name="Dudek N.K."/>
            <person name="Sun C.L."/>
            <person name="Burstein D."/>
            <person name="Kantor R.S."/>
            <person name="Aliaga Goltsman D.S."/>
            <person name="Bik E.M."/>
            <person name="Thomas B.C."/>
            <person name="Banfield J.F."/>
            <person name="Relman D.A."/>
        </authorList>
    </citation>
    <scope>NUCLEOTIDE SEQUENCE [LARGE SCALE GENOMIC DNA]</scope>
    <source>
        <strain evidence="10">DOLJORAL78_47_21</strain>
    </source>
</reference>
<dbReference type="GO" id="GO:0032259">
    <property type="term" value="P:methylation"/>
    <property type="evidence" value="ECO:0007669"/>
    <property type="project" value="UniProtKB-KW"/>
</dbReference>
<organism evidence="10 11">
    <name type="scientific">Neptuniibacter caesariensis</name>
    <dbReference type="NCBI Taxonomy" id="207954"/>
    <lineage>
        <taxon>Bacteria</taxon>
        <taxon>Pseudomonadati</taxon>
        <taxon>Pseudomonadota</taxon>
        <taxon>Gammaproteobacteria</taxon>
        <taxon>Oceanospirillales</taxon>
        <taxon>Oceanospirillaceae</taxon>
        <taxon>Neptuniibacter</taxon>
    </lineage>
</organism>
<dbReference type="Gene3D" id="3.40.50.150">
    <property type="entry name" value="Vaccinia Virus protein VP39"/>
    <property type="match status" value="1"/>
</dbReference>
<keyword evidence="4 8" id="KW-0489">Methyltransferase</keyword>
<protein>
    <recommendedName>
        <fullName evidence="3 8">Malonyl-[acyl-carrier protein] O-methyltransferase</fullName>
        <shortName evidence="8">Malonyl-ACP O-methyltransferase</shortName>
        <ecNumber evidence="3 8">2.1.1.197</ecNumber>
    </recommendedName>
    <alternativeName>
        <fullName evidence="8">Biotin synthesis protein BioC</fullName>
    </alternativeName>
</protein>
<accession>A0A2G6JNB3</accession>
<evidence type="ECO:0000313" key="11">
    <source>
        <dbReference type="Proteomes" id="UP000243469"/>
    </source>
</evidence>
<evidence type="ECO:0000256" key="6">
    <source>
        <dbReference type="ARBA" id="ARBA00022691"/>
    </source>
</evidence>
<comment type="function">
    <text evidence="8">Converts the free carboxyl group of a malonyl-thioester to its methyl ester by transfer of a methyl group from S-adenosyl-L-methionine (SAM). It allows to synthesize pimeloyl-ACP via the fatty acid synthetic pathway.</text>
</comment>
<dbReference type="InterPro" id="IPR050602">
    <property type="entry name" value="Malonyl-ACP_OMT"/>
</dbReference>
<name>A0A2G6JNB3_NEPCE</name>
<dbReference type="SUPFAM" id="SSF53335">
    <property type="entry name" value="S-adenosyl-L-methionine-dependent methyltransferases"/>
    <property type="match status" value="1"/>
</dbReference>